<evidence type="ECO:0000313" key="1">
    <source>
        <dbReference type="EMBL" id="QJA78572.1"/>
    </source>
</evidence>
<name>A0A6M3K9R2_9ZZZZ</name>
<reference evidence="1" key="1">
    <citation type="submission" date="2020-03" db="EMBL/GenBank/DDBJ databases">
        <title>The deep terrestrial virosphere.</title>
        <authorList>
            <person name="Holmfeldt K."/>
            <person name="Nilsson E."/>
            <person name="Simone D."/>
            <person name="Lopez-Fernandez M."/>
            <person name="Wu X."/>
            <person name="de Brujin I."/>
            <person name="Lundin D."/>
            <person name="Andersson A."/>
            <person name="Bertilsson S."/>
            <person name="Dopson M."/>
        </authorList>
    </citation>
    <scope>NUCLEOTIDE SEQUENCE</scope>
    <source>
        <strain evidence="1">MM415A01050</strain>
    </source>
</reference>
<proteinExistence type="predicted"/>
<dbReference type="EMBL" id="MT142343">
    <property type="protein sequence ID" value="QJA78572.1"/>
    <property type="molecule type" value="Genomic_DNA"/>
</dbReference>
<gene>
    <name evidence="1" type="ORF">MM415A01050_0018</name>
</gene>
<dbReference type="AlphaFoldDB" id="A0A6M3K9R2"/>
<organism evidence="1">
    <name type="scientific">viral metagenome</name>
    <dbReference type="NCBI Taxonomy" id="1070528"/>
    <lineage>
        <taxon>unclassified sequences</taxon>
        <taxon>metagenomes</taxon>
        <taxon>organismal metagenomes</taxon>
    </lineage>
</organism>
<protein>
    <submittedName>
        <fullName evidence="1">Uncharacterized protein</fullName>
    </submittedName>
</protein>
<accession>A0A6M3K9R2</accession>
<sequence>MTDEQKALEWVDDVIADRVWFASREPEKTIKFLKVLRSALEPKTVTREWVQTLVNICADIREPAEEIIVRLNELGIEIVDE</sequence>